<reference evidence="1" key="1">
    <citation type="submission" date="2023-08" db="EMBL/GenBank/DDBJ databases">
        <title>Pelteobagrus vachellii genome.</title>
        <authorList>
            <person name="Liu H."/>
        </authorList>
    </citation>
    <scope>NUCLEOTIDE SEQUENCE</scope>
    <source>
        <strain evidence="1">PRFRI_2022a</strain>
        <tissue evidence="1">Muscle</tissue>
    </source>
</reference>
<comment type="caution">
    <text evidence="1">The sequence shown here is derived from an EMBL/GenBank/DDBJ whole genome shotgun (WGS) entry which is preliminary data.</text>
</comment>
<evidence type="ECO:0000313" key="1">
    <source>
        <dbReference type="EMBL" id="KAK2865689.1"/>
    </source>
</evidence>
<protein>
    <submittedName>
        <fullName evidence="1">Uncharacterized protein</fullName>
    </submittedName>
</protein>
<organism evidence="1 2">
    <name type="scientific">Tachysurus vachellii</name>
    <name type="common">Darkbarbel catfish</name>
    <name type="synonym">Pelteobagrus vachellii</name>
    <dbReference type="NCBI Taxonomy" id="175792"/>
    <lineage>
        <taxon>Eukaryota</taxon>
        <taxon>Metazoa</taxon>
        <taxon>Chordata</taxon>
        <taxon>Craniata</taxon>
        <taxon>Vertebrata</taxon>
        <taxon>Euteleostomi</taxon>
        <taxon>Actinopterygii</taxon>
        <taxon>Neopterygii</taxon>
        <taxon>Teleostei</taxon>
        <taxon>Ostariophysi</taxon>
        <taxon>Siluriformes</taxon>
        <taxon>Bagridae</taxon>
        <taxon>Tachysurus</taxon>
    </lineage>
</organism>
<keyword evidence="2" id="KW-1185">Reference proteome</keyword>
<proteinExistence type="predicted"/>
<sequence length="384" mass="42724">MDFRRFLPGLNTWNVREIACAAGLVAMCARAGYLVYRYVRRARAPPDHPQLHPESVDVVRDPPPSVLQVIEPKVQLPPTEPHHDTSSVVLFSQHPCAGELDRACGDDQLLSTNCFSSQSESMDVNKDSLEMISGPGSRLCLFEATETHSFSLEVHEQYLQLPPAALHSDPLAVIPETCTYLHAAADGQLDTCTWESKDLRSPHGDAQADSEECEETPEEVEVPFISCHLSQRGVTEVGMKLPALRQAFATLLASIHNQNFLFVAGKKIVMRLAAANNKIHNYNFVDVFYELLVFGYVINGSEPETFAGAFLERLIALVNMWDADVWEPAAALCFAEVIDQLKEFFDDLFALPRDLHSDPAALAPEVCRLLVQHVQLLMDTLEKL</sequence>
<evidence type="ECO:0000313" key="2">
    <source>
        <dbReference type="Proteomes" id="UP001187315"/>
    </source>
</evidence>
<gene>
    <name evidence="1" type="ORF">Q7C36_001745</name>
</gene>
<dbReference type="AlphaFoldDB" id="A0AA88P5R5"/>
<accession>A0AA88P5R5</accession>
<dbReference type="Proteomes" id="UP001187315">
    <property type="component" value="Unassembled WGS sequence"/>
</dbReference>
<dbReference type="EMBL" id="JAVHJS010000002">
    <property type="protein sequence ID" value="KAK2865689.1"/>
    <property type="molecule type" value="Genomic_DNA"/>
</dbReference>
<name>A0AA88P5R5_TACVA</name>